<reference evidence="2" key="1">
    <citation type="submission" date="2017-08" db="EMBL/GenBank/DDBJ databases">
        <authorList>
            <consortium name="Urmite Genomes"/>
        </authorList>
    </citation>
    <scope>NUCLEOTIDE SEQUENCE [LARGE SCALE GENOMIC DNA]</scope>
    <source>
        <strain evidence="2">IHUMI-LCC2</strain>
    </source>
</reference>
<gene>
    <name evidence="2" type="ORF">ORPV_432</name>
</gene>
<proteinExistence type="predicted"/>
<evidence type="ECO:0000259" key="1">
    <source>
        <dbReference type="PROSITE" id="PS50181"/>
    </source>
</evidence>
<protein>
    <submittedName>
        <fullName evidence="2">F-box domain-containing protein with Leucine-rich repeat</fullName>
    </submittedName>
</protein>
<keyword evidence="3" id="KW-1185">Reference proteome</keyword>
<feature type="domain" description="F-box" evidence="1">
    <location>
        <begin position="1"/>
        <end position="43"/>
    </location>
</feature>
<accession>A0A2I2L471</accession>
<evidence type="ECO:0000313" key="3">
    <source>
        <dbReference type="Proteomes" id="UP000236316"/>
    </source>
</evidence>
<dbReference type="KEGG" id="vg:35382220"/>
<dbReference type="Proteomes" id="UP000236316">
    <property type="component" value="Segment"/>
</dbReference>
<sequence>MSYNIPPEILLEILKYVRPKHLIPLQNISKDILGFTNTEFSQILEDKISKYGITKLSNKLKSFNVDINKFNDILKKYGAYVSGSFNLSCITGTISKSSDIDIYYYTPTHQQACPIEEELSQLTGSGLYPNMWMNYYLNGQGVEKYDHSCTSLNNIFSVHNLILKNNNRNLKIDIIALDIPPLQFINDNFDIDGCQIIYDGDKMYHQKHPLLKFATGNLHIIRLSNVSSNYSNLRSIRDCVMGIKNNIFTNKLSQKMFTYADYIDVPTDIPPPDALYTIYINSLNLMKKYRKEILDGQNGNELNEEDIEDVNEVKEKYNVDMQIDTKWLRIYRLLMRCLKYGSRGYKINNFNEYFQ</sequence>
<dbReference type="InterPro" id="IPR001810">
    <property type="entry name" value="F-box_dom"/>
</dbReference>
<dbReference type="PROSITE" id="PS50181">
    <property type="entry name" value="FBOX"/>
    <property type="match status" value="1"/>
</dbReference>
<dbReference type="EMBL" id="LT906555">
    <property type="protein sequence ID" value="SNW62336.1"/>
    <property type="molecule type" value="Genomic_DNA"/>
</dbReference>
<evidence type="ECO:0000313" key="2">
    <source>
        <dbReference type="EMBL" id="SNW62336.1"/>
    </source>
</evidence>
<name>A0A2I2L471_9VIRU</name>
<organism evidence="2">
    <name type="scientific">Orpheovirus IHUMI-LCC2</name>
    <dbReference type="NCBI Taxonomy" id="2023057"/>
    <lineage>
        <taxon>Viruses</taxon>
        <taxon>Varidnaviria</taxon>
        <taxon>Bamfordvirae</taxon>
        <taxon>Nucleocytoviricota</taxon>
        <taxon>Megaviricetes</taxon>
        <taxon>Pimascovirales</taxon>
        <taxon>Ocovirineae</taxon>
        <taxon>Orpheoviridae</taxon>
        <taxon>Alphaorpheovirus</taxon>
        <taxon>Alphaorpheovirus massiliense</taxon>
    </lineage>
</organism>
<dbReference type="RefSeq" id="YP_009448638.1">
    <property type="nucleotide sequence ID" value="NC_036594.1"/>
</dbReference>
<dbReference type="GeneID" id="35382220"/>